<feature type="signal peptide" evidence="1">
    <location>
        <begin position="1"/>
        <end position="24"/>
    </location>
</feature>
<accession>A0ABP9ER46</accession>
<proteinExistence type="predicted"/>
<dbReference type="Proteomes" id="UP001501752">
    <property type="component" value="Unassembled WGS sequence"/>
</dbReference>
<evidence type="ECO:0000313" key="3">
    <source>
        <dbReference type="Proteomes" id="UP001501752"/>
    </source>
</evidence>
<dbReference type="InterPro" id="IPR013320">
    <property type="entry name" value="ConA-like_dom_sf"/>
</dbReference>
<keyword evidence="3" id="KW-1185">Reference proteome</keyword>
<evidence type="ECO:0000256" key="1">
    <source>
        <dbReference type="SAM" id="SignalP"/>
    </source>
</evidence>
<reference evidence="3" key="1">
    <citation type="journal article" date="2019" name="Int. J. Syst. Evol. Microbiol.">
        <title>The Global Catalogue of Microorganisms (GCM) 10K type strain sequencing project: providing services to taxonomists for standard genome sequencing and annotation.</title>
        <authorList>
            <consortium name="The Broad Institute Genomics Platform"/>
            <consortium name="The Broad Institute Genome Sequencing Center for Infectious Disease"/>
            <person name="Wu L."/>
            <person name="Ma J."/>
        </authorList>
    </citation>
    <scope>NUCLEOTIDE SEQUENCE [LARGE SCALE GENOMIC DNA]</scope>
    <source>
        <strain evidence="3">JCM 13006</strain>
    </source>
</reference>
<protein>
    <recommendedName>
        <fullName evidence="4">GH16 domain-containing protein</fullName>
    </recommendedName>
</protein>
<organism evidence="2 3">
    <name type="scientific">Kitasatospora terrestris</name>
    <dbReference type="NCBI Taxonomy" id="258051"/>
    <lineage>
        <taxon>Bacteria</taxon>
        <taxon>Bacillati</taxon>
        <taxon>Actinomycetota</taxon>
        <taxon>Actinomycetes</taxon>
        <taxon>Kitasatosporales</taxon>
        <taxon>Streptomycetaceae</taxon>
        <taxon>Kitasatospora</taxon>
    </lineage>
</organism>
<comment type="caution">
    <text evidence="2">The sequence shown here is derived from an EMBL/GenBank/DDBJ whole genome shotgun (WGS) entry which is preliminary data.</text>
</comment>
<dbReference type="Gene3D" id="2.60.120.200">
    <property type="match status" value="1"/>
</dbReference>
<dbReference type="SUPFAM" id="SSF49899">
    <property type="entry name" value="Concanavalin A-like lectins/glucanases"/>
    <property type="match status" value="1"/>
</dbReference>
<sequence length="284" mass="30134">MTEPVLTKGRVMPLLLPLMSAAVALCSLLDGASPAPPVLLDRFEYLAAGPGRTWSTDSVAYACLPTNPGNWKLDHLSPDALATDSGHLTVTATPRSDGSWSTGLLTTDNTCDNGGNKAAVTTGDVLLAHVRLPDSGSGAWPAVWTWRDDGNEVDVFEWHEDHPDTLEFVNHVRFSVHYHRAPAVAPGHWIYIGAHFGERSVTWYAGDSPDRIPAVHSDGTGVGPGFRAHPVVSLSVSNGHWHPRPTDATPIVLGVDCVTIQRPQAGPAAAAPDAVSGTACRSPR</sequence>
<dbReference type="EMBL" id="BAABIS010000001">
    <property type="protein sequence ID" value="GAA4885225.1"/>
    <property type="molecule type" value="Genomic_DNA"/>
</dbReference>
<evidence type="ECO:0000313" key="2">
    <source>
        <dbReference type="EMBL" id="GAA4885225.1"/>
    </source>
</evidence>
<evidence type="ECO:0008006" key="4">
    <source>
        <dbReference type="Google" id="ProtNLM"/>
    </source>
</evidence>
<keyword evidence="1" id="KW-0732">Signal</keyword>
<name>A0ABP9ER46_9ACTN</name>
<gene>
    <name evidence="2" type="ORF">GCM10023235_77820</name>
</gene>
<feature type="chain" id="PRO_5046459927" description="GH16 domain-containing protein" evidence="1">
    <location>
        <begin position="25"/>
        <end position="284"/>
    </location>
</feature>